<proteinExistence type="predicted"/>
<feature type="transmembrane region" description="Helical" evidence="6">
    <location>
        <begin position="29"/>
        <end position="51"/>
    </location>
</feature>
<dbReference type="GO" id="GO:0016020">
    <property type="term" value="C:membrane"/>
    <property type="evidence" value="ECO:0007669"/>
    <property type="project" value="UniProtKB-SubCell"/>
</dbReference>
<dbReference type="PANTHER" id="PTHR11814">
    <property type="entry name" value="SULFATE TRANSPORTER"/>
    <property type="match status" value="1"/>
</dbReference>
<evidence type="ECO:0000313" key="9">
    <source>
        <dbReference type="Proteomes" id="UP000594263"/>
    </source>
</evidence>
<dbReference type="OMA" id="MISRWIN"/>
<dbReference type="AlphaFoldDB" id="A0A7N0VJD8"/>
<keyword evidence="5 6" id="KW-0472">Membrane</keyword>
<dbReference type="Pfam" id="PF01740">
    <property type="entry name" value="STAS"/>
    <property type="match status" value="1"/>
</dbReference>
<dbReference type="Pfam" id="PF00916">
    <property type="entry name" value="Sulfate_transp"/>
    <property type="match status" value="1"/>
</dbReference>
<evidence type="ECO:0000313" key="8">
    <source>
        <dbReference type="EnsemblPlants" id="Kaladp0896s0001.1.v1.1"/>
    </source>
</evidence>
<keyword evidence="3 6" id="KW-0812">Transmembrane</keyword>
<accession>A0A7N0VJD8</accession>
<evidence type="ECO:0000256" key="5">
    <source>
        <dbReference type="ARBA" id="ARBA00023136"/>
    </source>
</evidence>
<dbReference type="SUPFAM" id="SSF52091">
    <property type="entry name" value="SpoIIaa-like"/>
    <property type="match status" value="1"/>
</dbReference>
<feature type="transmembrane region" description="Helical" evidence="6">
    <location>
        <begin position="213"/>
        <end position="234"/>
    </location>
</feature>
<dbReference type="CDD" id="cd07042">
    <property type="entry name" value="STAS_SulP_like_sulfate_transporter"/>
    <property type="match status" value="1"/>
</dbReference>
<feature type="transmembrane region" description="Helical" evidence="6">
    <location>
        <begin position="85"/>
        <end position="111"/>
    </location>
</feature>
<dbReference type="InterPro" id="IPR001902">
    <property type="entry name" value="SLC26A/SulP_fam"/>
</dbReference>
<protein>
    <recommendedName>
        <fullName evidence="7">STAS domain-containing protein</fullName>
    </recommendedName>
</protein>
<dbReference type="InterPro" id="IPR011547">
    <property type="entry name" value="SLC26A/SulP_dom"/>
</dbReference>
<evidence type="ECO:0000256" key="3">
    <source>
        <dbReference type="ARBA" id="ARBA00022692"/>
    </source>
</evidence>
<evidence type="ECO:0000256" key="1">
    <source>
        <dbReference type="ARBA" id="ARBA00004141"/>
    </source>
</evidence>
<dbReference type="GO" id="GO:0055085">
    <property type="term" value="P:transmembrane transport"/>
    <property type="evidence" value="ECO:0007669"/>
    <property type="project" value="InterPro"/>
</dbReference>
<sequence length="412" mass="45257">WRWQSTVLGLVFLAFLQSARYLRQKRPSLFWVSAIAPIITVLVGCGFAYFAEAERHGIAIVGHLHKGLNPISIHNLNFDPKYLPVVIKAGIITGTIALAEGIAIGRSFAILKNQQIDGNKEMIAYGLMNLIGSFFSCYLTTGPFSKTAVNSSAGCRTQMSNVVQAICLMLTLLFLAPIFSYTPLVALSAIIASAMIGLLNYEEVIHLYKVDKGDFVICLAAFFGVAFISMDYGLMMSVGLSVVRALLYVARPTSCKLGAIPNSNLHRDVEQYPDTSTIPGIMVVQMGSPIYFANCTYLRERILRFIREEEELTKGNDIEHIILDLSGVTAIDMSGIETLDELRKSLGVNGVKITLVNPRIDIMEKMLRSKFIDKIGKESVFLSVEEAIESCKFSLNTSKRKSNGDGSNISGV</sequence>
<feature type="transmembrane region" description="Helical" evidence="6">
    <location>
        <begin position="6"/>
        <end position="22"/>
    </location>
</feature>
<keyword evidence="9" id="KW-1185">Reference proteome</keyword>
<feature type="transmembrane region" description="Helical" evidence="6">
    <location>
        <begin position="184"/>
        <end position="201"/>
    </location>
</feature>
<evidence type="ECO:0000259" key="7">
    <source>
        <dbReference type="PROSITE" id="PS50801"/>
    </source>
</evidence>
<dbReference type="InterPro" id="IPR036513">
    <property type="entry name" value="STAS_dom_sf"/>
</dbReference>
<dbReference type="Gramene" id="Kaladp0896s0001.1.v1.1">
    <property type="protein sequence ID" value="Kaladp0896s0001.1.v1.1"/>
    <property type="gene ID" value="Kaladp0896s0001.v1.1"/>
</dbReference>
<dbReference type="Gene3D" id="3.30.750.24">
    <property type="entry name" value="STAS domain"/>
    <property type="match status" value="1"/>
</dbReference>
<evidence type="ECO:0000256" key="4">
    <source>
        <dbReference type="ARBA" id="ARBA00022989"/>
    </source>
</evidence>
<dbReference type="InterPro" id="IPR002645">
    <property type="entry name" value="STAS_dom"/>
</dbReference>
<dbReference type="Proteomes" id="UP000594263">
    <property type="component" value="Unplaced"/>
</dbReference>
<feature type="transmembrane region" description="Helical" evidence="6">
    <location>
        <begin position="123"/>
        <end position="141"/>
    </location>
</feature>
<dbReference type="PROSITE" id="PS50801">
    <property type="entry name" value="STAS"/>
    <property type="match status" value="1"/>
</dbReference>
<comment type="subcellular location">
    <subcellularLocation>
        <location evidence="1">Membrane</location>
        <topology evidence="1">Multi-pass membrane protein</topology>
    </subcellularLocation>
</comment>
<keyword evidence="2" id="KW-0813">Transport</keyword>
<name>A0A7N0VJD8_KALFE</name>
<organism evidence="8 9">
    <name type="scientific">Kalanchoe fedtschenkoi</name>
    <name type="common">Lavender scallops</name>
    <name type="synonym">South American air plant</name>
    <dbReference type="NCBI Taxonomy" id="63787"/>
    <lineage>
        <taxon>Eukaryota</taxon>
        <taxon>Viridiplantae</taxon>
        <taxon>Streptophyta</taxon>
        <taxon>Embryophyta</taxon>
        <taxon>Tracheophyta</taxon>
        <taxon>Spermatophyta</taxon>
        <taxon>Magnoliopsida</taxon>
        <taxon>eudicotyledons</taxon>
        <taxon>Gunneridae</taxon>
        <taxon>Pentapetalae</taxon>
        <taxon>Saxifragales</taxon>
        <taxon>Crassulaceae</taxon>
        <taxon>Kalanchoe</taxon>
    </lineage>
</organism>
<dbReference type="EnsemblPlants" id="Kaladp0896s0001.1.v1.1">
    <property type="protein sequence ID" value="Kaladp0896s0001.1.v1.1"/>
    <property type="gene ID" value="Kaladp0896s0001.v1.1"/>
</dbReference>
<feature type="domain" description="STAS" evidence="7">
    <location>
        <begin position="271"/>
        <end position="391"/>
    </location>
</feature>
<reference evidence="8" key="1">
    <citation type="submission" date="2021-01" db="UniProtKB">
        <authorList>
            <consortium name="EnsemblPlants"/>
        </authorList>
    </citation>
    <scope>IDENTIFICATION</scope>
</reference>
<evidence type="ECO:0000256" key="2">
    <source>
        <dbReference type="ARBA" id="ARBA00022448"/>
    </source>
</evidence>
<evidence type="ECO:0000256" key="6">
    <source>
        <dbReference type="SAM" id="Phobius"/>
    </source>
</evidence>
<dbReference type="FunFam" id="3.30.750.24:FF:000002">
    <property type="entry name" value="Sulfate transporter 31"/>
    <property type="match status" value="1"/>
</dbReference>
<keyword evidence="4 6" id="KW-1133">Transmembrane helix</keyword>